<sequence>MSDYHHLDITEAESQDVLQPTTSTDTTEHEQPPQPKTVTSDYQELESRYQRAMERRTKQRDEYKDRYRAAATKLTKYKLSDGGFPQLDDSYVIGRVESLRDRIWRFSLYHYEEEKGVTTRGRETQPNHVFVEYTRSSLRSDITPQRALESANWRPMIIESFLWNYSVFQVFNRFWWAGINGFHMSNVYAIMEKNQTTAAELQSFQMWSATTTKLIRESIRRGDPGWTESCKKYVDELVNEIYVAIQPYRFTEPGDMKKDIREILQTAIELDEELSQLLAHFKWEHSRLGEEFDEKRMKLAESEELHSTKSINIIVCPGITKRGQSGNFDKVDWLVPTKVSCSSPIEVPPSAIHGTREAISSKLVHYVDKANKLSQSLYFSSQSPEKHRK</sequence>
<evidence type="ECO:0000256" key="1">
    <source>
        <dbReference type="SAM" id="MobiDB-lite"/>
    </source>
</evidence>
<gene>
    <name evidence="2" type="ORF">PENSOL_c018G03428</name>
</gene>
<evidence type="ECO:0000313" key="3">
    <source>
        <dbReference type="Proteomes" id="UP000191612"/>
    </source>
</evidence>
<feature type="region of interest" description="Disordered" evidence="1">
    <location>
        <begin position="1"/>
        <end position="62"/>
    </location>
</feature>
<protein>
    <submittedName>
        <fullName evidence="2">Uncharacterized protein</fullName>
    </submittedName>
</protein>
<feature type="compositionally biased region" description="Polar residues" evidence="1">
    <location>
        <begin position="16"/>
        <end position="25"/>
    </location>
</feature>
<dbReference type="AlphaFoldDB" id="A0A1V6R3B4"/>
<accession>A0A1V6R3B4</accession>
<proteinExistence type="predicted"/>
<reference evidence="3" key="1">
    <citation type="journal article" date="2017" name="Nat. Microbiol.">
        <title>Global analysis of biosynthetic gene clusters reveals vast potential of secondary metabolite production in Penicillium species.</title>
        <authorList>
            <person name="Nielsen J.C."/>
            <person name="Grijseels S."/>
            <person name="Prigent S."/>
            <person name="Ji B."/>
            <person name="Dainat J."/>
            <person name="Nielsen K.F."/>
            <person name="Frisvad J.C."/>
            <person name="Workman M."/>
            <person name="Nielsen J."/>
        </authorList>
    </citation>
    <scope>NUCLEOTIDE SEQUENCE [LARGE SCALE GENOMIC DNA]</scope>
    <source>
        <strain evidence="3">IBT 29525</strain>
    </source>
</reference>
<dbReference type="STRING" id="60172.A0A1V6R3B4"/>
<dbReference type="EMBL" id="MDYO01000018">
    <property type="protein sequence ID" value="OQD95929.1"/>
    <property type="molecule type" value="Genomic_DNA"/>
</dbReference>
<name>A0A1V6R3B4_9EURO</name>
<evidence type="ECO:0000313" key="2">
    <source>
        <dbReference type="EMBL" id="OQD95929.1"/>
    </source>
</evidence>
<feature type="compositionally biased region" description="Basic and acidic residues" evidence="1">
    <location>
        <begin position="45"/>
        <end position="62"/>
    </location>
</feature>
<comment type="caution">
    <text evidence="2">The sequence shown here is derived from an EMBL/GenBank/DDBJ whole genome shotgun (WGS) entry which is preliminary data.</text>
</comment>
<dbReference type="Proteomes" id="UP000191612">
    <property type="component" value="Unassembled WGS sequence"/>
</dbReference>
<organism evidence="2 3">
    <name type="scientific">Penicillium solitum</name>
    <dbReference type="NCBI Taxonomy" id="60172"/>
    <lineage>
        <taxon>Eukaryota</taxon>
        <taxon>Fungi</taxon>
        <taxon>Dikarya</taxon>
        <taxon>Ascomycota</taxon>
        <taxon>Pezizomycotina</taxon>
        <taxon>Eurotiomycetes</taxon>
        <taxon>Eurotiomycetidae</taxon>
        <taxon>Eurotiales</taxon>
        <taxon>Aspergillaceae</taxon>
        <taxon>Penicillium</taxon>
    </lineage>
</organism>
<keyword evidence="3" id="KW-1185">Reference proteome</keyword>